<protein>
    <recommendedName>
        <fullName evidence="4">Protease inhibitor Inh</fullName>
    </recommendedName>
</protein>
<keyword evidence="1" id="KW-0732">Signal</keyword>
<evidence type="ECO:0008006" key="4">
    <source>
        <dbReference type="Google" id="ProtNLM"/>
    </source>
</evidence>
<organism evidence="2 3">
    <name type="scientific">Jiella pacifica</name>
    <dbReference type="NCBI Taxonomy" id="2696469"/>
    <lineage>
        <taxon>Bacteria</taxon>
        <taxon>Pseudomonadati</taxon>
        <taxon>Pseudomonadota</taxon>
        <taxon>Alphaproteobacteria</taxon>
        <taxon>Hyphomicrobiales</taxon>
        <taxon>Aurantimonadaceae</taxon>
        <taxon>Jiella</taxon>
    </lineage>
</organism>
<feature type="signal peptide" evidence="1">
    <location>
        <begin position="1"/>
        <end position="23"/>
    </location>
</feature>
<name>A0A6N9T0Q7_9HYPH</name>
<sequence>MNFTATVLGTGVAALVLVAKLQAAPEPGASLGAPLLGPGVVTVDPTIVGSVRPSDAKPSAMRLIDLRSGESCKILGGQPSSGAFEPAPLLPDCSSSQISRVSQWRAESDGTLEMADTHGETVMRFMPGDGVLYESVYPSDALVTIVPARG</sequence>
<evidence type="ECO:0000313" key="3">
    <source>
        <dbReference type="Proteomes" id="UP000469011"/>
    </source>
</evidence>
<dbReference type="RefSeq" id="WP_163463158.1">
    <property type="nucleotide sequence ID" value="NZ_JAAAMG010000007.1"/>
</dbReference>
<dbReference type="Proteomes" id="UP000469011">
    <property type="component" value="Unassembled WGS sequence"/>
</dbReference>
<dbReference type="AlphaFoldDB" id="A0A6N9T0Q7"/>
<feature type="chain" id="PRO_5026980626" description="Protease inhibitor Inh" evidence="1">
    <location>
        <begin position="24"/>
        <end position="150"/>
    </location>
</feature>
<comment type="caution">
    <text evidence="2">The sequence shown here is derived from an EMBL/GenBank/DDBJ whole genome shotgun (WGS) entry which is preliminary data.</text>
</comment>
<evidence type="ECO:0000256" key="1">
    <source>
        <dbReference type="SAM" id="SignalP"/>
    </source>
</evidence>
<accession>A0A6N9T0Q7</accession>
<proteinExistence type="predicted"/>
<keyword evidence="3" id="KW-1185">Reference proteome</keyword>
<gene>
    <name evidence="2" type="ORF">GTK09_10755</name>
</gene>
<dbReference type="EMBL" id="JAAAMG010000007">
    <property type="protein sequence ID" value="NDW04910.1"/>
    <property type="molecule type" value="Genomic_DNA"/>
</dbReference>
<evidence type="ECO:0000313" key="2">
    <source>
        <dbReference type="EMBL" id="NDW04910.1"/>
    </source>
</evidence>
<reference evidence="2 3" key="1">
    <citation type="submission" date="2020-01" db="EMBL/GenBank/DDBJ databases">
        <title>Jiella pacifica sp. nov.</title>
        <authorList>
            <person name="Xue Z."/>
            <person name="Zhu S."/>
            <person name="Chen J."/>
            <person name="Yang J."/>
        </authorList>
    </citation>
    <scope>NUCLEOTIDE SEQUENCE [LARGE SCALE GENOMIC DNA]</scope>
    <source>
        <strain evidence="2 3">40Bstr34</strain>
    </source>
</reference>